<keyword evidence="3" id="KW-1185">Reference proteome</keyword>
<proteinExistence type="predicted"/>
<keyword evidence="1" id="KW-0812">Transmembrane</keyword>
<gene>
    <name evidence="2" type="ORF">AQPE_4416</name>
</gene>
<organism evidence="2 3">
    <name type="scientific">Aquipluma nitroreducens</name>
    <dbReference type="NCBI Taxonomy" id="2010828"/>
    <lineage>
        <taxon>Bacteria</taxon>
        <taxon>Pseudomonadati</taxon>
        <taxon>Bacteroidota</taxon>
        <taxon>Bacteroidia</taxon>
        <taxon>Marinilabiliales</taxon>
        <taxon>Prolixibacteraceae</taxon>
        <taxon>Aquipluma</taxon>
    </lineage>
</organism>
<keyword evidence="1" id="KW-0472">Membrane</keyword>
<dbReference type="KEGG" id="anf:AQPE_4416"/>
<keyword evidence="1" id="KW-1133">Transmembrane helix</keyword>
<dbReference type="RefSeq" id="WP_318348393.1">
    <property type="nucleotide sequence ID" value="NZ_AP018694.1"/>
</dbReference>
<evidence type="ECO:0000313" key="3">
    <source>
        <dbReference type="Proteomes" id="UP001193389"/>
    </source>
</evidence>
<protein>
    <submittedName>
        <fullName evidence="2">Uncharacterized protein</fullName>
    </submittedName>
</protein>
<sequence>MGKYKVSKGIYNLLYQGLLSGLFILPAIGFAQVKNVWALGDGEKVFRFDLEHPCKNGNFIWDGKTIHLKGLYNETLACQVIIETDTNGADGIEIAIDPPVNAATGKVIGGNTLKYGTAGSIEIYTEHYLHVRNPTKPNWFYGSPASAPKKMTGWIPDALIPVDAVSGLGGFPVDIEPLQNQGFWVDISLPRDQKKISPGIYNGIVQILQNGKFVKEIPLEITLLPYYLPDENQTNIWMYTGNIYAYYPELSHQQVDKMIKFEGHRHRIDIEGGFVANQSPFSNEIMNNYLPYLDGSAYTPANGYHGSGEGIGEKIFPIGMYGATVMGNTKECVQKQADLWVDWFTKKTPDVTYFWYITDEPAENKFPWIKERAEWVKSNFGTGKSLPIFTTTSYQKELSGAIDIWAGFDGVDLTILPDIRKKGGDHWFYNGNRPRYGALILEGTAVDLRVNSWILYKYGINAHFIWEGAQWQHNMQGPKAHLHQNMYENPLTFINEHLEFCNGDGILFYPGRMPFYPNEDRALNRIFPSIRLKNIRRGQQDACIMWMAQQKVGKERVISIIQKVVPKALSEVSMKDTVQWSEHGDDYDKIRDELLKLL</sequence>
<evidence type="ECO:0000313" key="2">
    <source>
        <dbReference type="EMBL" id="BBE20225.1"/>
    </source>
</evidence>
<feature type="transmembrane region" description="Helical" evidence="1">
    <location>
        <begin position="12"/>
        <end position="31"/>
    </location>
</feature>
<dbReference type="AlphaFoldDB" id="A0A5K7SFG2"/>
<name>A0A5K7SFG2_9BACT</name>
<accession>A0A5K7SFG2</accession>
<evidence type="ECO:0000256" key="1">
    <source>
        <dbReference type="SAM" id="Phobius"/>
    </source>
</evidence>
<reference evidence="2" key="1">
    <citation type="journal article" date="2020" name="Int. J. Syst. Evol. Microbiol.">
        <title>Aquipluma nitroreducens gen. nov. sp. nov., a novel facultatively anaerobic bacterium isolated from a freshwater lake.</title>
        <authorList>
            <person name="Watanabe M."/>
            <person name="Kojima H."/>
            <person name="Fukui M."/>
        </authorList>
    </citation>
    <scope>NUCLEOTIDE SEQUENCE</scope>
    <source>
        <strain evidence="2">MeG22</strain>
    </source>
</reference>
<dbReference type="Proteomes" id="UP001193389">
    <property type="component" value="Chromosome"/>
</dbReference>
<dbReference type="EMBL" id="AP018694">
    <property type="protein sequence ID" value="BBE20225.1"/>
    <property type="molecule type" value="Genomic_DNA"/>
</dbReference>